<sequence length="19" mass="2194">MYKNPQINPIPQLKHSTPS</sequence>
<proteinExistence type="predicted"/>
<gene>
    <name evidence="1" type="ORF">BDFB_014879</name>
</gene>
<evidence type="ECO:0000313" key="2">
    <source>
        <dbReference type="Proteomes" id="UP000292052"/>
    </source>
</evidence>
<accession>A0A482W312</accession>
<evidence type="ECO:0000313" key="1">
    <source>
        <dbReference type="EMBL" id="RZC39149.1"/>
    </source>
</evidence>
<organism evidence="1 2">
    <name type="scientific">Asbolus verrucosus</name>
    <name type="common">Desert ironclad beetle</name>
    <dbReference type="NCBI Taxonomy" id="1661398"/>
    <lineage>
        <taxon>Eukaryota</taxon>
        <taxon>Metazoa</taxon>
        <taxon>Ecdysozoa</taxon>
        <taxon>Arthropoda</taxon>
        <taxon>Hexapoda</taxon>
        <taxon>Insecta</taxon>
        <taxon>Pterygota</taxon>
        <taxon>Neoptera</taxon>
        <taxon>Endopterygota</taxon>
        <taxon>Coleoptera</taxon>
        <taxon>Polyphaga</taxon>
        <taxon>Cucujiformia</taxon>
        <taxon>Tenebrionidae</taxon>
        <taxon>Pimeliinae</taxon>
        <taxon>Asbolus</taxon>
    </lineage>
</organism>
<dbReference type="AlphaFoldDB" id="A0A482W312"/>
<name>A0A482W312_ASBVE</name>
<dbReference type="EMBL" id="QDEB01036985">
    <property type="protein sequence ID" value="RZC39149.1"/>
    <property type="molecule type" value="Genomic_DNA"/>
</dbReference>
<keyword evidence="2" id="KW-1185">Reference proteome</keyword>
<protein>
    <submittedName>
        <fullName evidence="1">Uncharacterized protein</fullName>
    </submittedName>
</protein>
<comment type="caution">
    <text evidence="1">The sequence shown here is derived from an EMBL/GenBank/DDBJ whole genome shotgun (WGS) entry which is preliminary data.</text>
</comment>
<reference evidence="1 2" key="1">
    <citation type="submission" date="2017-03" db="EMBL/GenBank/DDBJ databases">
        <title>Genome of the blue death feigning beetle - Asbolus verrucosus.</title>
        <authorList>
            <person name="Rider S.D."/>
        </authorList>
    </citation>
    <scope>NUCLEOTIDE SEQUENCE [LARGE SCALE GENOMIC DNA]</scope>
    <source>
        <strain evidence="1">Butters</strain>
        <tissue evidence="1">Head and leg muscle</tissue>
    </source>
</reference>
<dbReference type="Proteomes" id="UP000292052">
    <property type="component" value="Unassembled WGS sequence"/>
</dbReference>